<feature type="compositionally biased region" description="Polar residues" evidence="1">
    <location>
        <begin position="84"/>
        <end position="97"/>
    </location>
</feature>
<feature type="non-terminal residue" evidence="2">
    <location>
        <position position="143"/>
    </location>
</feature>
<reference evidence="2 3" key="1">
    <citation type="submission" date="2019-03" db="EMBL/GenBank/DDBJ databases">
        <title>Single cell metagenomics reveals metabolic interactions within the superorganism composed of flagellate Streblomastix strix and complex community of Bacteroidetes bacteria on its surface.</title>
        <authorList>
            <person name="Treitli S.C."/>
            <person name="Kolisko M."/>
            <person name="Husnik F."/>
            <person name="Keeling P."/>
            <person name="Hampl V."/>
        </authorList>
    </citation>
    <scope>NUCLEOTIDE SEQUENCE [LARGE SCALE GENOMIC DNA]</scope>
    <source>
        <strain evidence="2">ST1C</strain>
    </source>
</reference>
<evidence type="ECO:0000313" key="2">
    <source>
        <dbReference type="EMBL" id="KAA6363723.1"/>
    </source>
</evidence>
<evidence type="ECO:0000256" key="1">
    <source>
        <dbReference type="SAM" id="MobiDB-lite"/>
    </source>
</evidence>
<gene>
    <name evidence="2" type="ORF">EZS28_040749</name>
</gene>
<feature type="region of interest" description="Disordered" evidence="1">
    <location>
        <begin position="1"/>
        <end position="30"/>
    </location>
</feature>
<evidence type="ECO:0000313" key="3">
    <source>
        <dbReference type="Proteomes" id="UP000324800"/>
    </source>
</evidence>
<proteinExistence type="predicted"/>
<dbReference type="EMBL" id="SNRW01022555">
    <property type="protein sequence ID" value="KAA6363723.1"/>
    <property type="molecule type" value="Genomic_DNA"/>
</dbReference>
<comment type="caution">
    <text evidence="2">The sequence shown here is derived from an EMBL/GenBank/DDBJ whole genome shotgun (WGS) entry which is preliminary data.</text>
</comment>
<sequence>MDRKRTQESSSHYYTPQLRESVGGVGGGVGWAGENAQEKMVGTAAGGSLTQAHGASNKQLGTKYPMVDGDSSVKKTVFHGSQFQFGATGGVRSQQGAESYGGSEVDLERDRALTPPTSPSSIQNAGSVGGFPPMPLAYPLSRM</sequence>
<dbReference type="Proteomes" id="UP000324800">
    <property type="component" value="Unassembled WGS sequence"/>
</dbReference>
<dbReference type="AlphaFoldDB" id="A0A5J4U0G9"/>
<feature type="region of interest" description="Disordered" evidence="1">
    <location>
        <begin position="84"/>
        <end position="143"/>
    </location>
</feature>
<protein>
    <submittedName>
        <fullName evidence="2">Uncharacterized protein</fullName>
    </submittedName>
</protein>
<accession>A0A5J4U0G9</accession>
<organism evidence="2 3">
    <name type="scientific">Streblomastix strix</name>
    <dbReference type="NCBI Taxonomy" id="222440"/>
    <lineage>
        <taxon>Eukaryota</taxon>
        <taxon>Metamonada</taxon>
        <taxon>Preaxostyla</taxon>
        <taxon>Oxymonadida</taxon>
        <taxon>Streblomastigidae</taxon>
        <taxon>Streblomastix</taxon>
    </lineage>
</organism>
<name>A0A5J4U0G9_9EUKA</name>